<accession>A0A1Y2BKX3</accession>
<dbReference type="Proteomes" id="UP000193986">
    <property type="component" value="Unassembled WGS sequence"/>
</dbReference>
<dbReference type="PROSITE" id="PS50404">
    <property type="entry name" value="GST_NTER"/>
    <property type="match status" value="1"/>
</dbReference>
<dbReference type="OrthoDB" id="412788at2759"/>
<dbReference type="Gene3D" id="3.40.30.10">
    <property type="entry name" value="Glutaredoxin"/>
    <property type="match status" value="1"/>
</dbReference>
<reference evidence="2 3" key="1">
    <citation type="submission" date="2016-07" db="EMBL/GenBank/DDBJ databases">
        <title>Pervasive Adenine N6-methylation of Active Genes in Fungi.</title>
        <authorList>
            <consortium name="DOE Joint Genome Institute"/>
            <person name="Mondo S.J."/>
            <person name="Dannebaum R.O."/>
            <person name="Kuo R.C."/>
            <person name="Labutti K."/>
            <person name="Haridas S."/>
            <person name="Kuo A."/>
            <person name="Salamov A."/>
            <person name="Ahrendt S.R."/>
            <person name="Lipzen A."/>
            <person name="Sullivan W."/>
            <person name="Andreopoulos W.B."/>
            <person name="Clum A."/>
            <person name="Lindquist E."/>
            <person name="Daum C."/>
            <person name="Ramamoorthy G.K."/>
            <person name="Gryganskyi A."/>
            <person name="Culley D."/>
            <person name="Magnuson J.K."/>
            <person name="James T.Y."/>
            <person name="O'Malley M.A."/>
            <person name="Stajich J.E."/>
            <person name="Spatafora J.W."/>
            <person name="Visel A."/>
            <person name="Grigoriev I.V."/>
        </authorList>
    </citation>
    <scope>NUCLEOTIDE SEQUENCE [LARGE SCALE GENOMIC DNA]</scope>
    <source>
        <strain evidence="2 3">68-887.2</strain>
    </source>
</reference>
<evidence type="ECO:0000313" key="3">
    <source>
        <dbReference type="Proteomes" id="UP000193986"/>
    </source>
</evidence>
<keyword evidence="3" id="KW-1185">Reference proteome</keyword>
<name>A0A1Y2BKX3_9TREE</name>
<gene>
    <name evidence="2" type="ORF">BCR39DRAFT_514352</name>
</gene>
<dbReference type="Gene3D" id="1.20.1050.10">
    <property type="match status" value="1"/>
</dbReference>
<evidence type="ECO:0000259" key="1">
    <source>
        <dbReference type="PROSITE" id="PS50404"/>
    </source>
</evidence>
<dbReference type="STRING" id="71784.A0A1Y2BKX3"/>
<dbReference type="SUPFAM" id="SSF52833">
    <property type="entry name" value="Thioredoxin-like"/>
    <property type="match status" value="1"/>
</dbReference>
<comment type="caution">
    <text evidence="2">The sequence shown here is derived from an EMBL/GenBank/DDBJ whole genome shotgun (WGS) entry which is preliminary data.</text>
</comment>
<proteinExistence type="predicted"/>
<dbReference type="InterPro" id="IPR004045">
    <property type="entry name" value="Glutathione_S-Trfase_N"/>
</dbReference>
<dbReference type="AlphaFoldDB" id="A0A1Y2BKX3"/>
<dbReference type="InParanoid" id="A0A1Y2BKX3"/>
<organism evidence="2 3">
    <name type="scientific">Naematelia encephala</name>
    <dbReference type="NCBI Taxonomy" id="71784"/>
    <lineage>
        <taxon>Eukaryota</taxon>
        <taxon>Fungi</taxon>
        <taxon>Dikarya</taxon>
        <taxon>Basidiomycota</taxon>
        <taxon>Agaricomycotina</taxon>
        <taxon>Tremellomycetes</taxon>
        <taxon>Tremellales</taxon>
        <taxon>Naemateliaceae</taxon>
        <taxon>Naematelia</taxon>
    </lineage>
</organism>
<feature type="domain" description="GST N-terminal" evidence="1">
    <location>
        <begin position="6"/>
        <end position="102"/>
    </location>
</feature>
<dbReference type="Pfam" id="PF13417">
    <property type="entry name" value="GST_N_3"/>
    <property type="match status" value="1"/>
</dbReference>
<dbReference type="InterPro" id="IPR036282">
    <property type="entry name" value="Glutathione-S-Trfase_C_sf"/>
</dbReference>
<dbReference type="EMBL" id="MCFC01000002">
    <property type="protein sequence ID" value="ORY34745.1"/>
    <property type="molecule type" value="Genomic_DNA"/>
</dbReference>
<evidence type="ECO:0000313" key="2">
    <source>
        <dbReference type="EMBL" id="ORY34745.1"/>
    </source>
</evidence>
<dbReference type="InterPro" id="IPR036249">
    <property type="entry name" value="Thioredoxin-like_sf"/>
</dbReference>
<dbReference type="SUPFAM" id="SSF47616">
    <property type="entry name" value="GST C-terminal domain-like"/>
    <property type="match status" value="1"/>
</dbReference>
<protein>
    <recommendedName>
        <fullName evidence="1">GST N-terminal domain-containing protein</fullName>
    </recommendedName>
</protein>
<dbReference type="CDD" id="cd00299">
    <property type="entry name" value="GST_C_family"/>
    <property type="match status" value="1"/>
</dbReference>
<sequence length="342" mass="38161">MSESVPKAILYVWPTSVWSTVPRLCLMEKGYSSDEYITKFVDIGKGENFAPSYLRINHYGTIPTLVVPTLETTSAEVETRYRSLKDTVTICDFLDRSRNATSKLERPAPALQPATIEGKSLSDQIINLVHKSDVDPNFLNMSASDKAELHKKALARPGKILRDRKAAFAMYIAEAKEQAGDSGAPSFEGKIVAFLVEKSEANDAMYGLYFGKDNDEQLEVFFNLCRSTWKEKLPAALNELEAAIKGPYTLGDQISLSDLHLVSWLTRVVSVAGGEPTVAGIAELEKRLEGYRLGPKLRTFYQAWTERESFKEILVPANVDFLKFSGYLDKNPALGRDRMTRG</sequence>